<comment type="caution">
    <text evidence="2">The sequence shown here is derived from an EMBL/GenBank/DDBJ whole genome shotgun (WGS) entry which is preliminary data.</text>
</comment>
<evidence type="ECO:0000313" key="3">
    <source>
        <dbReference type="Proteomes" id="UP001208567"/>
    </source>
</evidence>
<dbReference type="Proteomes" id="UP001208567">
    <property type="component" value="Unassembled WGS sequence"/>
</dbReference>
<feature type="transmembrane region" description="Helical" evidence="1">
    <location>
        <begin position="7"/>
        <end position="23"/>
    </location>
</feature>
<gene>
    <name evidence="2" type="ORF">bsdE14_36450</name>
</gene>
<reference evidence="2 3" key="1">
    <citation type="journal article" date="2024" name="Int. J. Syst. Evol. Microbiol.">
        <title>Clostridium omnivorum sp. nov., isolated from anoxic soil under the treatment of reductive soil disinfestation.</title>
        <authorList>
            <person name="Ueki A."/>
            <person name="Tonouchi A."/>
            <person name="Kaku N."/>
            <person name="Honma S."/>
            <person name="Ueki K."/>
        </authorList>
    </citation>
    <scope>NUCLEOTIDE SEQUENCE [LARGE SCALE GENOMIC DNA]</scope>
    <source>
        <strain evidence="2 3">E14</strain>
    </source>
</reference>
<accession>A0ABQ5NAE4</accession>
<keyword evidence="1" id="KW-1133">Transmembrane helix</keyword>
<evidence type="ECO:0000256" key="1">
    <source>
        <dbReference type="SAM" id="Phobius"/>
    </source>
</evidence>
<keyword evidence="1" id="KW-0472">Membrane</keyword>
<evidence type="ECO:0000313" key="2">
    <source>
        <dbReference type="EMBL" id="GLC32235.1"/>
    </source>
</evidence>
<sequence>MYQKIKNFIIIFLCVLIVGYGVLEVSSGLPKFIKDNSAVKINFNPRKVDLTIESGQYVFYFNNNLISNLAEKTSGVFKSIENNFINKAN</sequence>
<keyword evidence="3" id="KW-1185">Reference proteome</keyword>
<proteinExistence type="predicted"/>
<organism evidence="2 3">
    <name type="scientific">Clostridium omnivorum</name>
    <dbReference type="NCBI Taxonomy" id="1604902"/>
    <lineage>
        <taxon>Bacteria</taxon>
        <taxon>Bacillati</taxon>
        <taxon>Bacillota</taxon>
        <taxon>Clostridia</taxon>
        <taxon>Eubacteriales</taxon>
        <taxon>Clostridiaceae</taxon>
        <taxon>Clostridium</taxon>
    </lineage>
</organism>
<protein>
    <submittedName>
        <fullName evidence="2">Uncharacterized protein</fullName>
    </submittedName>
</protein>
<name>A0ABQ5NAE4_9CLOT</name>
<keyword evidence="1" id="KW-0812">Transmembrane</keyword>
<dbReference type="RefSeq" id="WP_264851543.1">
    <property type="nucleotide sequence ID" value="NZ_BRXR01000001.1"/>
</dbReference>
<dbReference type="EMBL" id="BRXR01000001">
    <property type="protein sequence ID" value="GLC32235.1"/>
    <property type="molecule type" value="Genomic_DNA"/>
</dbReference>